<organism evidence="2 3">
    <name type="scientific">Penicillium desertorum</name>
    <dbReference type="NCBI Taxonomy" id="1303715"/>
    <lineage>
        <taxon>Eukaryota</taxon>
        <taxon>Fungi</taxon>
        <taxon>Dikarya</taxon>
        <taxon>Ascomycota</taxon>
        <taxon>Pezizomycotina</taxon>
        <taxon>Eurotiomycetes</taxon>
        <taxon>Eurotiomycetidae</taxon>
        <taxon>Eurotiales</taxon>
        <taxon>Aspergillaceae</taxon>
        <taxon>Penicillium</taxon>
    </lineage>
</organism>
<dbReference type="Proteomes" id="UP001147760">
    <property type="component" value="Unassembled WGS sequence"/>
</dbReference>
<comment type="caution">
    <text evidence="2">The sequence shown here is derived from an EMBL/GenBank/DDBJ whole genome shotgun (WGS) entry which is preliminary data.</text>
</comment>
<keyword evidence="3" id="KW-1185">Reference proteome</keyword>
<name>A0A9W9WDP4_9EURO</name>
<dbReference type="EMBL" id="JAPWDO010000011">
    <property type="protein sequence ID" value="KAJ5453377.1"/>
    <property type="molecule type" value="Genomic_DNA"/>
</dbReference>
<sequence length="238" mass="25337">MSLSFSKKRPTLYGDFVVHGPPPYKNCPPQQFLATSTAFWIFTPQTGSVSLCRDEDNSSPHLPCQADPLSGSDGCCLVPLLSPGGGFTHRSGVIRDPATPDPPHDLLPAQCLGSPRGPLGARPGCYGGALAELLPGASAAVTEARGPFGARHRWSLRIDGRWPYPKPRFLEGAAPRGSAVRRRCPRGLDPSSEGHMPQPASAFTGAWSDPLRADWCWRSLAGAIGRFQRPPGTPGVPP</sequence>
<evidence type="ECO:0000256" key="1">
    <source>
        <dbReference type="SAM" id="MobiDB-lite"/>
    </source>
</evidence>
<reference evidence="2" key="1">
    <citation type="submission" date="2022-12" db="EMBL/GenBank/DDBJ databases">
        <authorList>
            <person name="Petersen C."/>
        </authorList>
    </citation>
    <scope>NUCLEOTIDE SEQUENCE</scope>
    <source>
        <strain evidence="2">IBT 17660</strain>
    </source>
</reference>
<evidence type="ECO:0000313" key="3">
    <source>
        <dbReference type="Proteomes" id="UP001147760"/>
    </source>
</evidence>
<dbReference type="AlphaFoldDB" id="A0A9W9WDP4"/>
<reference evidence="2" key="2">
    <citation type="journal article" date="2023" name="IMA Fungus">
        <title>Comparative genomic study of the Penicillium genus elucidates a diverse pangenome and 15 lateral gene transfer events.</title>
        <authorList>
            <person name="Petersen C."/>
            <person name="Sorensen T."/>
            <person name="Nielsen M.R."/>
            <person name="Sondergaard T.E."/>
            <person name="Sorensen J.L."/>
            <person name="Fitzpatrick D.A."/>
            <person name="Frisvad J.C."/>
            <person name="Nielsen K.L."/>
        </authorList>
    </citation>
    <scope>NUCLEOTIDE SEQUENCE</scope>
    <source>
        <strain evidence="2">IBT 17660</strain>
    </source>
</reference>
<feature type="region of interest" description="Disordered" evidence="1">
    <location>
        <begin position="175"/>
        <end position="199"/>
    </location>
</feature>
<proteinExistence type="predicted"/>
<protein>
    <submittedName>
        <fullName evidence="2">Uncharacterized protein</fullName>
    </submittedName>
</protein>
<evidence type="ECO:0000313" key="2">
    <source>
        <dbReference type="EMBL" id="KAJ5453377.1"/>
    </source>
</evidence>
<gene>
    <name evidence="2" type="ORF">N7530_012844</name>
</gene>
<accession>A0A9W9WDP4</accession>